<dbReference type="PANTHER" id="PTHR11067:SF9">
    <property type="entry name" value="INOSINE TRIPHOSPHATE PYROPHOSPHATASE"/>
    <property type="match status" value="1"/>
</dbReference>
<sequence length="213" mass="24441">MWYYINIVSLKGFLYLDIVLATNNKNKIKEFKSLLNVNNLYSLKDMGIDEELPENGNTFIDNALQKARYVANITNKIVIADDSGLSICNLNNFPGVHSARWALPIEDYKIINEMILKKMSNNNLNSIDQRKSYFTCVIAFVDPINNVEKTFEGRLSGYISFKQKGSQGFGYDTIFSICNSDLTLAEMSFEEKNKLSHRKIACDKFIDFFKNYS</sequence>
<dbReference type="InterPro" id="IPR020922">
    <property type="entry name" value="dITP/XTP_pyrophosphatase"/>
</dbReference>
<dbReference type="EMBL" id="CP012357">
    <property type="protein sequence ID" value="AKX34008.1"/>
    <property type="molecule type" value="Genomic_DNA"/>
</dbReference>
<feature type="binding site" evidence="10">
    <location>
        <begin position="169"/>
        <end position="172"/>
    </location>
    <ligand>
        <name>substrate</name>
    </ligand>
</feature>
<dbReference type="GO" id="GO:0036220">
    <property type="term" value="F:ITP diphosphatase activity"/>
    <property type="evidence" value="ECO:0007669"/>
    <property type="project" value="UniProtKB-UniRule"/>
</dbReference>
<evidence type="ECO:0000256" key="11">
    <source>
        <dbReference type="RuleBase" id="RU003781"/>
    </source>
</evidence>
<dbReference type="EC" id="3.6.1.66" evidence="10"/>
<protein>
    <recommendedName>
        <fullName evidence="10">dITP/XTP pyrophosphatase</fullName>
        <ecNumber evidence="10">3.6.1.66</ecNumber>
    </recommendedName>
    <alternativeName>
        <fullName evidence="10">Non-canonical purine NTP pyrophosphatase</fullName>
    </alternativeName>
    <alternativeName>
        <fullName evidence="10">Non-standard purine NTP pyrophosphatase</fullName>
    </alternativeName>
    <alternativeName>
        <fullName evidence="10">Nucleoside-triphosphate diphosphatase</fullName>
    </alternativeName>
    <alternativeName>
        <fullName evidence="10">Nucleoside-triphosphate pyrophosphatase</fullName>
        <shortName evidence="10">NTPase</shortName>
    </alternativeName>
</protein>
<dbReference type="NCBIfam" id="TIGR00042">
    <property type="entry name" value="RdgB/HAM1 family non-canonical purine NTP pyrophosphatase"/>
    <property type="match status" value="1"/>
</dbReference>
<dbReference type="Pfam" id="PF01725">
    <property type="entry name" value="Ham1p_like"/>
    <property type="match status" value="1"/>
</dbReference>
<dbReference type="CDD" id="cd00515">
    <property type="entry name" value="HAM1"/>
    <property type="match status" value="1"/>
</dbReference>
<organism evidence="12 13">
    <name type="scientific">Spiroplasma litorale</name>
    <dbReference type="NCBI Taxonomy" id="216942"/>
    <lineage>
        <taxon>Bacteria</taxon>
        <taxon>Bacillati</taxon>
        <taxon>Mycoplasmatota</taxon>
        <taxon>Mollicutes</taxon>
        <taxon>Entomoplasmatales</taxon>
        <taxon>Spiroplasmataceae</taxon>
        <taxon>Spiroplasma</taxon>
    </lineage>
</organism>
<dbReference type="GO" id="GO:0009146">
    <property type="term" value="P:purine nucleoside triphosphate catabolic process"/>
    <property type="evidence" value="ECO:0007669"/>
    <property type="project" value="UniProtKB-UniRule"/>
</dbReference>
<evidence type="ECO:0000256" key="1">
    <source>
        <dbReference type="ARBA" id="ARBA00008023"/>
    </source>
</evidence>
<dbReference type="InterPro" id="IPR029001">
    <property type="entry name" value="ITPase-like_fam"/>
</dbReference>
<evidence type="ECO:0000256" key="9">
    <source>
        <dbReference type="ARBA" id="ARBA00052017"/>
    </source>
</evidence>
<evidence type="ECO:0000256" key="4">
    <source>
        <dbReference type="ARBA" id="ARBA00022741"/>
    </source>
</evidence>
<feature type="active site" description="Proton acceptor" evidence="10">
    <location>
        <position position="82"/>
    </location>
</feature>
<accession>A0A0K1W1G0</accession>
<dbReference type="HAMAP" id="MF_01405">
    <property type="entry name" value="Non_canon_purine_NTPase"/>
    <property type="match status" value="1"/>
</dbReference>
<keyword evidence="7 10" id="KW-0546">Nucleotide metabolism</keyword>
<keyword evidence="13" id="KW-1185">Reference proteome</keyword>
<comment type="cofactor">
    <cofactor evidence="10">
        <name>Mg(2+)</name>
        <dbReference type="ChEBI" id="CHEBI:18420"/>
    </cofactor>
    <text evidence="10">Binds 1 Mg(2+) ion per subunit.</text>
</comment>
<feature type="binding site" evidence="10">
    <location>
        <begin position="197"/>
        <end position="198"/>
    </location>
    <ligand>
        <name>substrate</name>
    </ligand>
</feature>
<dbReference type="GO" id="GO:0005829">
    <property type="term" value="C:cytosol"/>
    <property type="evidence" value="ECO:0007669"/>
    <property type="project" value="TreeGrafter"/>
</dbReference>
<comment type="catalytic activity">
    <reaction evidence="10">
        <text>ITP + H2O = IMP + diphosphate + H(+)</text>
        <dbReference type="Rhea" id="RHEA:29399"/>
        <dbReference type="ChEBI" id="CHEBI:15377"/>
        <dbReference type="ChEBI" id="CHEBI:15378"/>
        <dbReference type="ChEBI" id="CHEBI:33019"/>
        <dbReference type="ChEBI" id="CHEBI:58053"/>
        <dbReference type="ChEBI" id="CHEBI:61402"/>
        <dbReference type="EC" id="3.6.1.66"/>
    </reaction>
</comment>
<dbReference type="GO" id="GO:0000166">
    <property type="term" value="F:nucleotide binding"/>
    <property type="evidence" value="ECO:0007669"/>
    <property type="project" value="UniProtKB-KW"/>
</dbReference>
<evidence type="ECO:0000256" key="3">
    <source>
        <dbReference type="ARBA" id="ARBA00022723"/>
    </source>
</evidence>
<dbReference type="GO" id="GO:0035870">
    <property type="term" value="F:dITP diphosphatase activity"/>
    <property type="evidence" value="ECO:0007669"/>
    <property type="project" value="UniProtKB-UniRule"/>
</dbReference>
<evidence type="ECO:0000313" key="13">
    <source>
        <dbReference type="Proteomes" id="UP000067476"/>
    </source>
</evidence>
<comment type="function">
    <text evidence="10">Pyrophosphatase that catalyzes the hydrolysis of nucleoside triphosphates to their monophosphate derivatives, with a high preference for the non-canonical purine nucleotides XTP (xanthosine triphosphate), dITP (deoxyinosine triphosphate) and ITP. Seems to function as a house-cleaning enzyme that removes non-canonical purine nucleotides from the nucleotide pool, thus preventing their incorporation into DNA/RNA and avoiding chromosomal lesions.</text>
</comment>
<dbReference type="InterPro" id="IPR002637">
    <property type="entry name" value="RdgB/HAM1"/>
</dbReference>
<comment type="catalytic activity">
    <reaction evidence="9 10">
        <text>XTP + H2O = XMP + diphosphate + H(+)</text>
        <dbReference type="Rhea" id="RHEA:28610"/>
        <dbReference type="ChEBI" id="CHEBI:15377"/>
        <dbReference type="ChEBI" id="CHEBI:15378"/>
        <dbReference type="ChEBI" id="CHEBI:33019"/>
        <dbReference type="ChEBI" id="CHEBI:57464"/>
        <dbReference type="ChEBI" id="CHEBI:61314"/>
        <dbReference type="EC" id="3.6.1.66"/>
    </reaction>
</comment>
<feature type="binding site" evidence="10">
    <location>
        <position position="83"/>
    </location>
    <ligand>
        <name>substrate</name>
    </ligand>
</feature>
<dbReference type="STRING" id="216942.SLITO_v1c03540"/>
<comment type="similarity">
    <text evidence="1 10 11">Belongs to the HAM1 NTPase family.</text>
</comment>
<dbReference type="FunFam" id="3.90.950.10:FF:000001">
    <property type="entry name" value="dITP/XTP pyrophosphatase"/>
    <property type="match status" value="1"/>
</dbReference>
<feature type="binding site" evidence="10">
    <location>
        <position position="192"/>
    </location>
    <ligand>
        <name>substrate</name>
    </ligand>
</feature>
<dbReference type="GO" id="GO:0036222">
    <property type="term" value="F:XTP diphosphatase activity"/>
    <property type="evidence" value="ECO:0007669"/>
    <property type="project" value="UniProtKB-UniRule"/>
</dbReference>
<evidence type="ECO:0000313" key="12">
    <source>
        <dbReference type="EMBL" id="AKX34008.1"/>
    </source>
</evidence>
<keyword evidence="3 10" id="KW-0479">Metal-binding</keyword>
<dbReference type="GO" id="GO:0046872">
    <property type="term" value="F:metal ion binding"/>
    <property type="evidence" value="ECO:0007669"/>
    <property type="project" value="UniProtKB-KW"/>
</dbReference>
<dbReference type="KEGG" id="sll:SLITO_v1c03540"/>
<keyword evidence="4 10" id="KW-0547">Nucleotide-binding</keyword>
<evidence type="ECO:0000256" key="6">
    <source>
        <dbReference type="ARBA" id="ARBA00022842"/>
    </source>
</evidence>
<evidence type="ECO:0000256" key="8">
    <source>
        <dbReference type="ARBA" id="ARBA00051875"/>
    </source>
</evidence>
<dbReference type="Gene3D" id="3.90.950.10">
    <property type="match status" value="1"/>
</dbReference>
<comment type="catalytic activity">
    <reaction evidence="8 10">
        <text>dITP + H2O = dIMP + diphosphate + H(+)</text>
        <dbReference type="Rhea" id="RHEA:28342"/>
        <dbReference type="ChEBI" id="CHEBI:15377"/>
        <dbReference type="ChEBI" id="CHEBI:15378"/>
        <dbReference type="ChEBI" id="CHEBI:33019"/>
        <dbReference type="ChEBI" id="CHEBI:61194"/>
        <dbReference type="ChEBI" id="CHEBI:61382"/>
        <dbReference type="EC" id="3.6.1.66"/>
    </reaction>
</comment>
<dbReference type="GO" id="GO:0009117">
    <property type="term" value="P:nucleotide metabolic process"/>
    <property type="evidence" value="ECO:0007669"/>
    <property type="project" value="UniProtKB-KW"/>
</dbReference>
<proteinExistence type="inferred from homology"/>
<name>A0A0K1W1G0_9MOLU</name>
<dbReference type="SUPFAM" id="SSF52972">
    <property type="entry name" value="ITPase-like"/>
    <property type="match status" value="1"/>
</dbReference>
<evidence type="ECO:0000256" key="2">
    <source>
        <dbReference type="ARBA" id="ARBA00011738"/>
    </source>
</evidence>
<dbReference type="GO" id="GO:0017111">
    <property type="term" value="F:ribonucleoside triphosphate phosphatase activity"/>
    <property type="evidence" value="ECO:0007669"/>
    <property type="project" value="InterPro"/>
</dbReference>
<keyword evidence="6 10" id="KW-0460">Magnesium</keyword>
<dbReference type="PANTHER" id="PTHR11067">
    <property type="entry name" value="INOSINE TRIPHOSPHATE PYROPHOSPHATASE/HAM1 PROTEIN"/>
    <property type="match status" value="1"/>
</dbReference>
<comment type="caution">
    <text evidence="10">Lacks conserved residue(s) required for the propagation of feature annotation.</text>
</comment>
<evidence type="ECO:0000256" key="10">
    <source>
        <dbReference type="HAMAP-Rule" id="MF_01405"/>
    </source>
</evidence>
<comment type="subunit">
    <text evidence="2 10">Homodimer.</text>
</comment>
<gene>
    <name evidence="12" type="primary">rdgB</name>
    <name evidence="12" type="ORF">SLITO_v1c03540</name>
</gene>
<keyword evidence="5 10" id="KW-0378">Hydrolase</keyword>
<dbReference type="Proteomes" id="UP000067476">
    <property type="component" value="Chromosome"/>
</dbReference>
<evidence type="ECO:0000256" key="5">
    <source>
        <dbReference type="ARBA" id="ARBA00022801"/>
    </source>
</evidence>
<reference evidence="12 13" key="1">
    <citation type="journal article" date="2015" name="Genome Announc.">
        <title>Complete Genome Sequence of Spiroplasma litorale TN-1T (DSM 21781), a Bacterium Isolated from a Green-Eyed Horsefly (Tabanus nigrovittatus).</title>
        <authorList>
            <person name="Lo W.S."/>
            <person name="Lai Y.C."/>
            <person name="Lien Y.W."/>
            <person name="Wang T.H."/>
            <person name="Kuo C.H."/>
        </authorList>
    </citation>
    <scope>NUCLEOTIDE SEQUENCE [LARGE SCALE GENOMIC DNA]</scope>
    <source>
        <strain evidence="12 13">TN-1</strain>
    </source>
</reference>
<feature type="binding site" evidence="10">
    <location>
        <position position="82"/>
    </location>
    <ligand>
        <name>Mg(2+)</name>
        <dbReference type="ChEBI" id="CHEBI:18420"/>
    </ligand>
</feature>
<evidence type="ECO:0000256" key="7">
    <source>
        <dbReference type="ARBA" id="ARBA00023080"/>
    </source>
</evidence>
<dbReference type="PATRIC" id="fig|216942.3.peg.357"/>
<dbReference type="AlphaFoldDB" id="A0A0K1W1G0"/>
<feature type="binding site" evidence="10">
    <location>
        <begin position="22"/>
        <end position="27"/>
    </location>
    <ligand>
        <name>substrate</name>
    </ligand>
</feature>